<proteinExistence type="predicted"/>
<dbReference type="AlphaFoldDB" id="A3IJF5"/>
<dbReference type="EMBL" id="AAXW01000002">
    <property type="protein sequence ID" value="EAZ93937.1"/>
    <property type="molecule type" value="Genomic_DNA"/>
</dbReference>
<organism evidence="1 2">
    <name type="scientific">Crocosphaera chwakensis CCY0110</name>
    <dbReference type="NCBI Taxonomy" id="391612"/>
    <lineage>
        <taxon>Bacteria</taxon>
        <taxon>Bacillati</taxon>
        <taxon>Cyanobacteriota</taxon>
        <taxon>Cyanophyceae</taxon>
        <taxon>Oscillatoriophycideae</taxon>
        <taxon>Chroococcales</taxon>
        <taxon>Aphanothecaceae</taxon>
        <taxon>Crocosphaera</taxon>
        <taxon>Crocosphaera chwakensis</taxon>
    </lineage>
</organism>
<comment type="caution">
    <text evidence="1">The sequence shown here is derived from an EMBL/GenBank/DDBJ whole genome shotgun (WGS) entry which is preliminary data.</text>
</comment>
<dbReference type="Proteomes" id="UP000003781">
    <property type="component" value="Unassembled WGS sequence"/>
</dbReference>
<evidence type="ECO:0000313" key="1">
    <source>
        <dbReference type="EMBL" id="EAZ93937.1"/>
    </source>
</evidence>
<protein>
    <submittedName>
        <fullName evidence="1">Uncharacterized protein</fullName>
    </submittedName>
</protein>
<reference evidence="1 2" key="1">
    <citation type="submission" date="2007-03" db="EMBL/GenBank/DDBJ databases">
        <authorList>
            <person name="Stal L."/>
            <person name="Ferriera S."/>
            <person name="Johnson J."/>
            <person name="Kravitz S."/>
            <person name="Beeson K."/>
            <person name="Sutton G."/>
            <person name="Rogers Y.-H."/>
            <person name="Friedman R."/>
            <person name="Frazier M."/>
            <person name="Venter J.C."/>
        </authorList>
    </citation>
    <scope>NUCLEOTIDE SEQUENCE [LARGE SCALE GENOMIC DNA]</scope>
    <source>
        <strain evidence="1 2">CCY0110</strain>
    </source>
</reference>
<evidence type="ECO:0000313" key="2">
    <source>
        <dbReference type="Proteomes" id="UP000003781"/>
    </source>
</evidence>
<name>A3IJF5_9CHRO</name>
<accession>A3IJF5</accession>
<gene>
    <name evidence="1" type="ORF">CY0110_19117</name>
</gene>
<sequence length="66" mass="7540">MDTAPVPILVSLRTRFPAVIACLKRRSSNRPIPLYFWDNLWVVFTWAKICPSPKTKLSNPAATLNR</sequence>
<keyword evidence="2" id="KW-1185">Reference proteome</keyword>